<evidence type="ECO:0000256" key="1">
    <source>
        <dbReference type="ARBA" id="ARBA00004496"/>
    </source>
</evidence>
<dbReference type="CDD" id="cd06503">
    <property type="entry name" value="ATP-synt_Fo_b"/>
    <property type="match status" value="1"/>
</dbReference>
<feature type="compositionally biased region" description="Low complexity" evidence="7">
    <location>
        <begin position="192"/>
        <end position="201"/>
    </location>
</feature>
<evidence type="ECO:0000256" key="7">
    <source>
        <dbReference type="SAM" id="MobiDB-lite"/>
    </source>
</evidence>
<evidence type="ECO:0000256" key="2">
    <source>
        <dbReference type="ARBA" id="ARBA00022490"/>
    </source>
</evidence>
<dbReference type="InterPro" id="IPR007793">
    <property type="entry name" value="DivIVA_fam"/>
</dbReference>
<dbReference type="GO" id="GO:0005737">
    <property type="term" value="C:cytoplasm"/>
    <property type="evidence" value="ECO:0007669"/>
    <property type="project" value="UniProtKB-SubCell"/>
</dbReference>
<organism evidence="8">
    <name type="scientific">marine metagenome</name>
    <dbReference type="NCBI Taxonomy" id="408172"/>
    <lineage>
        <taxon>unclassified sequences</taxon>
        <taxon>metagenomes</taxon>
        <taxon>ecological metagenomes</taxon>
    </lineage>
</organism>
<evidence type="ECO:0000313" key="8">
    <source>
        <dbReference type="EMBL" id="SUZ95622.1"/>
    </source>
</evidence>
<reference evidence="8" key="1">
    <citation type="submission" date="2018-05" db="EMBL/GenBank/DDBJ databases">
        <authorList>
            <person name="Lanie J.A."/>
            <person name="Ng W.-L."/>
            <person name="Kazmierczak K.M."/>
            <person name="Andrzejewski T.M."/>
            <person name="Davidsen T.M."/>
            <person name="Wayne K.J."/>
            <person name="Tettelin H."/>
            <person name="Glass J.I."/>
            <person name="Rusch D."/>
            <person name="Podicherti R."/>
            <person name="Tsui H.-C.T."/>
            <person name="Winkler M.E."/>
        </authorList>
    </citation>
    <scope>NUCLEOTIDE SEQUENCE</scope>
</reference>
<dbReference type="NCBIfam" id="TIGR03544">
    <property type="entry name" value="DivI1A_domain"/>
    <property type="match status" value="1"/>
</dbReference>
<accession>A0A381RUS3</accession>
<evidence type="ECO:0000256" key="6">
    <source>
        <dbReference type="SAM" id="Coils"/>
    </source>
</evidence>
<dbReference type="GO" id="GO:0051301">
    <property type="term" value="P:cell division"/>
    <property type="evidence" value="ECO:0007669"/>
    <property type="project" value="UniProtKB-KW"/>
</dbReference>
<feature type="coiled-coil region" evidence="6">
    <location>
        <begin position="31"/>
        <end position="141"/>
    </location>
</feature>
<feature type="non-terminal residue" evidence="8">
    <location>
        <position position="1"/>
    </location>
</feature>
<keyword evidence="4 6" id="KW-0175">Coiled coil</keyword>
<dbReference type="EMBL" id="UINC01002341">
    <property type="protein sequence ID" value="SUZ95622.1"/>
    <property type="molecule type" value="Genomic_DNA"/>
</dbReference>
<evidence type="ECO:0000256" key="3">
    <source>
        <dbReference type="ARBA" id="ARBA00022618"/>
    </source>
</evidence>
<protein>
    <recommendedName>
        <fullName evidence="9">DivIVA domain-containing protein</fullName>
    </recommendedName>
</protein>
<evidence type="ECO:0008006" key="9">
    <source>
        <dbReference type="Google" id="ProtNLM"/>
    </source>
</evidence>
<dbReference type="InterPro" id="IPR019933">
    <property type="entry name" value="DivIVA_domain"/>
</dbReference>
<proteinExistence type="predicted"/>
<evidence type="ECO:0000256" key="5">
    <source>
        <dbReference type="ARBA" id="ARBA00023306"/>
    </source>
</evidence>
<keyword evidence="5" id="KW-0131">Cell cycle</keyword>
<comment type="subcellular location">
    <subcellularLocation>
        <location evidence="1">Cytoplasm</location>
    </subcellularLocation>
</comment>
<evidence type="ECO:0000256" key="4">
    <source>
        <dbReference type="ARBA" id="ARBA00023054"/>
    </source>
</evidence>
<keyword evidence="2" id="KW-0963">Cytoplasm</keyword>
<keyword evidence="3" id="KW-0132">Cell division</keyword>
<dbReference type="AlphaFoldDB" id="A0A381RUS3"/>
<dbReference type="Pfam" id="PF05103">
    <property type="entry name" value="DivIVA"/>
    <property type="match status" value="1"/>
</dbReference>
<gene>
    <name evidence="8" type="ORF">METZ01_LOCUS48476</name>
</gene>
<sequence length="260" mass="28048">VEENDISHDLDEVDFPTKFRGYDPFEVDGMLERARREILDLRSRARTADDRAQSAEEQLDVELTAARQAHGEANAVLATAKEEADREVTDARAEAERLVAASETEIREAIESGRNQLLGELAELESRRDKTRSSIELAELQMAAHRDRLLSAIEDLRSLIGGLTVVSLPTTLEMPAGPDSKPSTFGGDDPGESSTTGVGPVGVVHHIEPLLPVVETGNSGDPGDTIAELPRLTEETGDDTVVFETFFSEEGGDRSGTGGP</sequence>
<name>A0A381RUS3_9ZZZZ</name>
<feature type="region of interest" description="Disordered" evidence="7">
    <location>
        <begin position="171"/>
        <end position="201"/>
    </location>
</feature>